<proteinExistence type="inferred from homology"/>
<evidence type="ECO:0000256" key="9">
    <source>
        <dbReference type="SAM" id="Phobius"/>
    </source>
</evidence>
<keyword evidence="12" id="KW-1185">Reference proteome</keyword>
<dbReference type="InterPro" id="IPR007387">
    <property type="entry name" value="TRAP_DctQ"/>
</dbReference>
<keyword evidence="5 9" id="KW-0812">Transmembrane</keyword>
<comment type="caution">
    <text evidence="11">The sequence shown here is derived from an EMBL/GenBank/DDBJ whole genome shotgun (WGS) entry which is preliminary data.</text>
</comment>
<dbReference type="EMBL" id="JAMBOL010000010">
    <property type="protein sequence ID" value="MCM3714819.1"/>
    <property type="molecule type" value="Genomic_DNA"/>
</dbReference>
<feature type="transmembrane region" description="Helical" evidence="9">
    <location>
        <begin position="47"/>
        <end position="64"/>
    </location>
</feature>
<feature type="transmembrane region" description="Helical" evidence="9">
    <location>
        <begin position="127"/>
        <end position="146"/>
    </location>
</feature>
<evidence type="ECO:0000256" key="2">
    <source>
        <dbReference type="ARBA" id="ARBA00022448"/>
    </source>
</evidence>
<comment type="similarity">
    <text evidence="8">Belongs to the TRAP transporter small permease family.</text>
</comment>
<keyword evidence="4" id="KW-0997">Cell inner membrane</keyword>
<reference evidence="11" key="1">
    <citation type="submission" date="2022-05" db="EMBL/GenBank/DDBJ databases">
        <title>Comparative Genomics of Spacecraft Associated Microbes.</title>
        <authorList>
            <person name="Tran M.T."/>
            <person name="Wright A."/>
            <person name="Seuylemezian A."/>
            <person name="Eisen J."/>
            <person name="Coil D."/>
        </authorList>
    </citation>
    <scope>NUCLEOTIDE SEQUENCE</scope>
    <source>
        <strain evidence="11">214.1.1</strain>
    </source>
</reference>
<name>A0A9X2DPR1_9BACI</name>
<keyword evidence="3" id="KW-1003">Cell membrane</keyword>
<feature type="domain" description="Tripartite ATP-independent periplasmic transporters DctQ component" evidence="10">
    <location>
        <begin position="23"/>
        <end position="152"/>
    </location>
</feature>
<evidence type="ECO:0000256" key="8">
    <source>
        <dbReference type="ARBA" id="ARBA00038436"/>
    </source>
</evidence>
<evidence type="ECO:0000256" key="5">
    <source>
        <dbReference type="ARBA" id="ARBA00022692"/>
    </source>
</evidence>
<keyword evidence="2" id="KW-0813">Transport</keyword>
<evidence type="ECO:0000313" key="11">
    <source>
        <dbReference type="EMBL" id="MCM3714819.1"/>
    </source>
</evidence>
<evidence type="ECO:0000256" key="4">
    <source>
        <dbReference type="ARBA" id="ARBA00022519"/>
    </source>
</evidence>
<evidence type="ECO:0000313" key="12">
    <source>
        <dbReference type="Proteomes" id="UP001139179"/>
    </source>
</evidence>
<evidence type="ECO:0000256" key="6">
    <source>
        <dbReference type="ARBA" id="ARBA00022989"/>
    </source>
</evidence>
<dbReference type="Pfam" id="PF04290">
    <property type="entry name" value="DctQ"/>
    <property type="match status" value="1"/>
</dbReference>
<evidence type="ECO:0000259" key="10">
    <source>
        <dbReference type="Pfam" id="PF04290"/>
    </source>
</evidence>
<dbReference type="PANTHER" id="PTHR35011">
    <property type="entry name" value="2,3-DIKETO-L-GULONATE TRAP TRANSPORTER SMALL PERMEASE PROTEIN YIAM"/>
    <property type="match status" value="1"/>
</dbReference>
<gene>
    <name evidence="11" type="ORF">M3202_12085</name>
</gene>
<dbReference type="PANTHER" id="PTHR35011:SF2">
    <property type="entry name" value="2,3-DIKETO-L-GULONATE TRAP TRANSPORTER SMALL PERMEASE PROTEIN YIAM"/>
    <property type="match status" value="1"/>
</dbReference>
<dbReference type="GO" id="GO:0005886">
    <property type="term" value="C:plasma membrane"/>
    <property type="evidence" value="ECO:0007669"/>
    <property type="project" value="UniProtKB-SubCell"/>
</dbReference>
<dbReference type="Proteomes" id="UP001139179">
    <property type="component" value="Unassembled WGS sequence"/>
</dbReference>
<sequence>MKALHWLDENAEKVLLVLLSSVMVIVIFVQVFMRYVMQNSLSWSEELARYCFIWAVYIGISYGVKKQRHIKVDVLLLLFKDKGKIVFNIISNLLFLAFAIFVVIYGYRISEQLLAFGQKSPANQIPMGLVYLAAPFGMALTSIRIIQNLIAQCKALMGKGSFDPKTEFEKLKEE</sequence>
<dbReference type="AlphaFoldDB" id="A0A9X2DPR1"/>
<accession>A0A9X2DPR1</accession>
<feature type="transmembrane region" description="Helical" evidence="9">
    <location>
        <begin position="14"/>
        <end position="35"/>
    </location>
</feature>
<feature type="transmembrane region" description="Helical" evidence="9">
    <location>
        <begin position="85"/>
        <end position="107"/>
    </location>
</feature>
<organism evidence="11 12">
    <name type="scientific">Halalkalibacter oceani</name>
    <dbReference type="NCBI Taxonomy" id="1653776"/>
    <lineage>
        <taxon>Bacteria</taxon>
        <taxon>Bacillati</taxon>
        <taxon>Bacillota</taxon>
        <taxon>Bacilli</taxon>
        <taxon>Bacillales</taxon>
        <taxon>Bacillaceae</taxon>
        <taxon>Halalkalibacter</taxon>
    </lineage>
</organism>
<dbReference type="InterPro" id="IPR055348">
    <property type="entry name" value="DctQ"/>
</dbReference>
<evidence type="ECO:0000256" key="1">
    <source>
        <dbReference type="ARBA" id="ARBA00004429"/>
    </source>
</evidence>
<keyword evidence="7 9" id="KW-0472">Membrane</keyword>
<dbReference type="GO" id="GO:0022857">
    <property type="term" value="F:transmembrane transporter activity"/>
    <property type="evidence" value="ECO:0007669"/>
    <property type="project" value="TreeGrafter"/>
</dbReference>
<evidence type="ECO:0000256" key="7">
    <source>
        <dbReference type="ARBA" id="ARBA00023136"/>
    </source>
</evidence>
<dbReference type="RefSeq" id="WP_251223589.1">
    <property type="nucleotide sequence ID" value="NZ_JAMBOL010000010.1"/>
</dbReference>
<protein>
    <submittedName>
        <fullName evidence="11">TRAP transporter small permease</fullName>
    </submittedName>
</protein>
<dbReference type="GO" id="GO:0015740">
    <property type="term" value="P:C4-dicarboxylate transport"/>
    <property type="evidence" value="ECO:0007669"/>
    <property type="project" value="TreeGrafter"/>
</dbReference>
<keyword evidence="6 9" id="KW-1133">Transmembrane helix</keyword>
<comment type="subcellular location">
    <subcellularLocation>
        <location evidence="1">Cell inner membrane</location>
        <topology evidence="1">Multi-pass membrane protein</topology>
    </subcellularLocation>
</comment>
<evidence type="ECO:0000256" key="3">
    <source>
        <dbReference type="ARBA" id="ARBA00022475"/>
    </source>
</evidence>